<dbReference type="EMBL" id="CAJVCH010527251">
    <property type="protein sequence ID" value="CAG7822718.1"/>
    <property type="molecule type" value="Genomic_DNA"/>
</dbReference>
<reference evidence="1" key="1">
    <citation type="submission" date="2021-06" db="EMBL/GenBank/DDBJ databases">
        <authorList>
            <person name="Hodson N. C."/>
            <person name="Mongue J. A."/>
            <person name="Jaron S. K."/>
        </authorList>
    </citation>
    <scope>NUCLEOTIDE SEQUENCE</scope>
</reference>
<name>A0A8J2PGN7_9HEXA</name>
<sequence length="30" mass="3356">KLLPSGDEGKYARLDGVKPREAGHLLMEFQ</sequence>
<protein>
    <submittedName>
        <fullName evidence="1">Uncharacterized protein</fullName>
    </submittedName>
</protein>
<feature type="non-terminal residue" evidence="1">
    <location>
        <position position="30"/>
    </location>
</feature>
<dbReference type="Proteomes" id="UP000708208">
    <property type="component" value="Unassembled WGS sequence"/>
</dbReference>
<comment type="caution">
    <text evidence="1">The sequence shown here is derived from an EMBL/GenBank/DDBJ whole genome shotgun (WGS) entry which is preliminary data.</text>
</comment>
<proteinExistence type="predicted"/>
<accession>A0A8J2PGN7</accession>
<dbReference type="AlphaFoldDB" id="A0A8J2PGN7"/>
<organism evidence="1 2">
    <name type="scientific">Allacma fusca</name>
    <dbReference type="NCBI Taxonomy" id="39272"/>
    <lineage>
        <taxon>Eukaryota</taxon>
        <taxon>Metazoa</taxon>
        <taxon>Ecdysozoa</taxon>
        <taxon>Arthropoda</taxon>
        <taxon>Hexapoda</taxon>
        <taxon>Collembola</taxon>
        <taxon>Symphypleona</taxon>
        <taxon>Sminthuridae</taxon>
        <taxon>Allacma</taxon>
    </lineage>
</organism>
<gene>
    <name evidence="1" type="ORF">AFUS01_LOCUS32976</name>
</gene>
<keyword evidence="2" id="KW-1185">Reference proteome</keyword>
<evidence type="ECO:0000313" key="1">
    <source>
        <dbReference type="EMBL" id="CAG7822718.1"/>
    </source>
</evidence>
<feature type="non-terminal residue" evidence="1">
    <location>
        <position position="1"/>
    </location>
</feature>
<evidence type="ECO:0000313" key="2">
    <source>
        <dbReference type="Proteomes" id="UP000708208"/>
    </source>
</evidence>